<proteinExistence type="predicted"/>
<keyword evidence="1" id="KW-0812">Transmembrane</keyword>
<feature type="transmembrane region" description="Helical" evidence="1">
    <location>
        <begin position="6"/>
        <end position="22"/>
    </location>
</feature>
<keyword evidence="1" id="KW-0472">Membrane</keyword>
<organism evidence="2">
    <name type="scientific">Anguilla anguilla</name>
    <name type="common">European freshwater eel</name>
    <name type="synonym">Muraena anguilla</name>
    <dbReference type="NCBI Taxonomy" id="7936"/>
    <lineage>
        <taxon>Eukaryota</taxon>
        <taxon>Metazoa</taxon>
        <taxon>Chordata</taxon>
        <taxon>Craniata</taxon>
        <taxon>Vertebrata</taxon>
        <taxon>Euteleostomi</taxon>
        <taxon>Actinopterygii</taxon>
        <taxon>Neopterygii</taxon>
        <taxon>Teleostei</taxon>
        <taxon>Anguilliformes</taxon>
        <taxon>Anguillidae</taxon>
        <taxon>Anguilla</taxon>
    </lineage>
</organism>
<dbReference type="AlphaFoldDB" id="A0A0E9UCX3"/>
<accession>A0A0E9UCX3</accession>
<name>A0A0E9UCX3_ANGAN</name>
<reference evidence="2" key="2">
    <citation type="journal article" date="2015" name="Fish Shellfish Immunol.">
        <title>Early steps in the European eel (Anguilla anguilla)-Vibrio vulnificus interaction in the gills: Role of the RtxA13 toxin.</title>
        <authorList>
            <person name="Callol A."/>
            <person name="Pajuelo D."/>
            <person name="Ebbesson L."/>
            <person name="Teles M."/>
            <person name="MacKenzie S."/>
            <person name="Amaro C."/>
        </authorList>
    </citation>
    <scope>NUCLEOTIDE SEQUENCE</scope>
</reference>
<dbReference type="EMBL" id="GBXM01044911">
    <property type="protein sequence ID" value="JAH63666.1"/>
    <property type="molecule type" value="Transcribed_RNA"/>
</dbReference>
<evidence type="ECO:0000256" key="1">
    <source>
        <dbReference type="SAM" id="Phobius"/>
    </source>
</evidence>
<protein>
    <submittedName>
        <fullName evidence="2">Uncharacterized protein</fullName>
    </submittedName>
</protein>
<reference evidence="2" key="1">
    <citation type="submission" date="2014-11" db="EMBL/GenBank/DDBJ databases">
        <authorList>
            <person name="Amaro Gonzalez C."/>
        </authorList>
    </citation>
    <scope>NUCLEOTIDE SEQUENCE</scope>
</reference>
<evidence type="ECO:0000313" key="2">
    <source>
        <dbReference type="EMBL" id="JAH63666.1"/>
    </source>
</evidence>
<sequence length="23" mass="2861">MSNFVYQVLCFYIFKFLYMCLTS</sequence>
<keyword evidence="1" id="KW-1133">Transmembrane helix</keyword>